<accession>A0A0H2WP09</accession>
<dbReference type="Gene3D" id="3.30.1810.10">
    <property type="entry name" value="YdfO-like"/>
    <property type="match status" value="1"/>
</dbReference>
<dbReference type="EMBL" id="CP000026">
    <property type="protein sequence ID" value="AAV76989.1"/>
    <property type="molecule type" value="Genomic_DNA"/>
</dbReference>
<organism evidence="2 3">
    <name type="scientific">Salmonella paratyphi A (strain ATCC 9150 / SARB42)</name>
    <dbReference type="NCBI Taxonomy" id="295319"/>
    <lineage>
        <taxon>Bacteria</taxon>
        <taxon>Pseudomonadati</taxon>
        <taxon>Pseudomonadota</taxon>
        <taxon>Gammaproteobacteria</taxon>
        <taxon>Enterobacterales</taxon>
        <taxon>Enterobacteriaceae</taxon>
        <taxon>Salmonella</taxon>
    </lineage>
</organism>
<dbReference type="Pfam" id="PF07166">
    <property type="entry name" value="DUF1398"/>
    <property type="match status" value="1"/>
</dbReference>
<reference evidence="2 3" key="1">
    <citation type="journal article" date="2004" name="Nat. Genet.">
        <title>Comparison of genome degradation in Paratyphi A and Typhi, human-restricted serovars of Salmonella enterica that cause typhoid.</title>
        <authorList>
            <person name="McClelland M."/>
            <person name="Sanderson K.E."/>
            <person name="Clifton S.W."/>
            <person name="Latreille P."/>
            <person name="Porwollik S."/>
            <person name="Sabo A."/>
            <person name="Meyer R."/>
            <person name="Bieri T."/>
            <person name="Ozersky P."/>
            <person name="McLellan M."/>
            <person name="Harkins C.R."/>
            <person name="Wang C."/>
            <person name="Nguyen C."/>
            <person name="Berghoff A."/>
            <person name="Elliott G."/>
            <person name="Kohlberg S."/>
            <person name="Strong C."/>
            <person name="Du F."/>
            <person name="Carter J."/>
            <person name="Kremizki C."/>
            <person name="Layman D."/>
            <person name="Leonard S."/>
            <person name="Sun H."/>
            <person name="Fulton L."/>
            <person name="Nash W."/>
            <person name="Miner T."/>
            <person name="Minx P."/>
            <person name="Delehaunty K."/>
            <person name="Fronick C."/>
            <person name="Magrini V."/>
            <person name="Nhan M."/>
            <person name="Warren W."/>
            <person name="Florea L."/>
            <person name="Spieth J."/>
            <person name="Wilson R.K."/>
        </authorList>
    </citation>
    <scope>NUCLEOTIDE SEQUENCE [LARGE SCALE GENOMIC DNA]</scope>
    <source>
        <strain evidence="3">ATCC 9150 / SARB42</strain>
    </source>
</reference>
<keyword evidence="1" id="KW-1133">Transmembrane helix</keyword>
<dbReference type="HOGENOM" id="CLU_129752_0_0_6"/>
<keyword evidence="1" id="KW-0472">Membrane</keyword>
<keyword evidence="1" id="KW-0812">Transmembrane</keyword>
<feature type="transmembrane region" description="Helical" evidence="1">
    <location>
        <begin position="32"/>
        <end position="54"/>
    </location>
</feature>
<gene>
    <name evidence="2" type="ordered locus">SPA1017</name>
</gene>
<evidence type="ECO:0000256" key="1">
    <source>
        <dbReference type="SAM" id="Phobius"/>
    </source>
</evidence>
<sequence length="135" mass="15965">MELQLMLNHFFERVRKDANFNTFLIDLEYNNIAYYIYFVATGNVKIITHAGHFISIKSNRKLIKVNSTPNTQLIKLTSAKHFSGEHSYEKYCTDLATAGVFKWIVELNQKTRQYWSKDNQLLYIKMWSCRFNKPG</sequence>
<evidence type="ECO:0000313" key="2">
    <source>
        <dbReference type="EMBL" id="AAV76989.1"/>
    </source>
</evidence>
<evidence type="ECO:0008006" key="4">
    <source>
        <dbReference type="Google" id="ProtNLM"/>
    </source>
</evidence>
<dbReference type="Proteomes" id="UP000008185">
    <property type="component" value="Chromosome"/>
</dbReference>
<protein>
    <recommendedName>
        <fullName evidence="4">DUF1398 domain-containing protein</fullName>
    </recommendedName>
</protein>
<dbReference type="SUPFAM" id="SSF160419">
    <property type="entry name" value="YdfO-like"/>
    <property type="match status" value="1"/>
</dbReference>
<dbReference type="KEGG" id="spt:SPA1017"/>
<dbReference type="InterPro" id="IPR009833">
    <property type="entry name" value="DUF1398"/>
</dbReference>
<proteinExistence type="predicted"/>
<dbReference type="AlphaFoldDB" id="A0A0H2WP09"/>
<evidence type="ECO:0000313" key="3">
    <source>
        <dbReference type="Proteomes" id="UP000008185"/>
    </source>
</evidence>
<name>A0A0H2WP09_SALPA</name>
<dbReference type="InterPro" id="IPR036696">
    <property type="entry name" value="YdfO-like_sf"/>
</dbReference>